<name>A0A1E3VXX0_9HYPH</name>
<reference evidence="1 2" key="1">
    <citation type="journal article" date="2016" name="Environ. Microbiol.">
        <title>New Methyloceanibacter diversity from North Sea sediments includes methanotroph containing solely the soluble methane monooxygenase.</title>
        <authorList>
            <person name="Vekeman B."/>
            <person name="Kerckhof F.M."/>
            <person name="Cremers G."/>
            <person name="de Vos P."/>
            <person name="Vandamme P."/>
            <person name="Boon N."/>
            <person name="Op den Camp H.J."/>
            <person name="Heylen K."/>
        </authorList>
    </citation>
    <scope>NUCLEOTIDE SEQUENCE [LARGE SCALE GENOMIC DNA]</scope>
    <source>
        <strain evidence="1 2">R-67174</strain>
    </source>
</reference>
<sequence>MRLKSGIWVSAYLRRCAVEDVPAIVVRRGHADAGAIFIAVDLLDGTLNLYEPAPAGLAVTDSERRWIACFAGQPAIEEKVNAYLARQAEFDPDLWVIAVEDKHGRHFLGEALTAA</sequence>
<comment type="caution">
    <text evidence="1">The sequence shown here is derived from an EMBL/GenBank/DDBJ whole genome shotgun (WGS) entry which is preliminary data.</text>
</comment>
<dbReference type="EMBL" id="LPWG01000013">
    <property type="protein sequence ID" value="ODR98405.1"/>
    <property type="molecule type" value="Genomic_DNA"/>
</dbReference>
<evidence type="ECO:0000313" key="2">
    <source>
        <dbReference type="Proteomes" id="UP000094501"/>
    </source>
</evidence>
<dbReference type="Pfam" id="PF07372">
    <property type="entry name" value="DUF1491"/>
    <property type="match status" value="1"/>
</dbReference>
<dbReference type="RefSeq" id="WP_069437864.1">
    <property type="nucleotide sequence ID" value="NZ_LPWG01000013.1"/>
</dbReference>
<evidence type="ECO:0000313" key="1">
    <source>
        <dbReference type="EMBL" id="ODR98405.1"/>
    </source>
</evidence>
<proteinExistence type="predicted"/>
<dbReference type="AlphaFoldDB" id="A0A1E3VXX0"/>
<dbReference type="InterPro" id="IPR009964">
    <property type="entry name" value="DUF1491"/>
</dbReference>
<evidence type="ECO:0008006" key="3">
    <source>
        <dbReference type="Google" id="ProtNLM"/>
    </source>
</evidence>
<dbReference type="STRING" id="1774968.AUC68_08155"/>
<protein>
    <recommendedName>
        <fullName evidence="3">GTP-binding protein Era</fullName>
    </recommendedName>
</protein>
<keyword evidence="2" id="KW-1185">Reference proteome</keyword>
<dbReference type="Gene3D" id="3.40.1530.20">
    <property type="entry name" value="Protein of unknown function (DUF1491)"/>
    <property type="match status" value="1"/>
</dbReference>
<accession>A0A1E3VXX0</accession>
<dbReference type="OrthoDB" id="9809136at2"/>
<dbReference type="Proteomes" id="UP000094501">
    <property type="component" value="Unassembled WGS sequence"/>
</dbReference>
<organism evidence="1 2">
    <name type="scientific">Methyloceanibacter methanicus</name>
    <dbReference type="NCBI Taxonomy" id="1774968"/>
    <lineage>
        <taxon>Bacteria</taxon>
        <taxon>Pseudomonadati</taxon>
        <taxon>Pseudomonadota</taxon>
        <taxon>Alphaproteobacteria</taxon>
        <taxon>Hyphomicrobiales</taxon>
        <taxon>Hyphomicrobiaceae</taxon>
        <taxon>Methyloceanibacter</taxon>
    </lineage>
</organism>
<gene>
    <name evidence="1" type="ORF">AUC68_08155</name>
</gene>